<dbReference type="Gene3D" id="3.20.20.140">
    <property type="entry name" value="Metal-dependent hydrolases"/>
    <property type="match status" value="1"/>
</dbReference>
<dbReference type="PANTHER" id="PTHR43794:SF11">
    <property type="entry name" value="AMIDOHYDROLASE-RELATED DOMAIN-CONTAINING PROTEIN"/>
    <property type="match status" value="1"/>
</dbReference>
<keyword evidence="1" id="KW-0378">Hydrolase</keyword>
<dbReference type="KEGG" id="pfla:Pflav_010640"/>
<dbReference type="SUPFAM" id="SSF51338">
    <property type="entry name" value="Composite domain of metallo-dependent hydrolases"/>
    <property type="match status" value="1"/>
</dbReference>
<dbReference type="InterPro" id="IPR011059">
    <property type="entry name" value="Metal-dep_hydrolase_composite"/>
</dbReference>
<sequence>MHIHVAESVGEDDEQRKMYGSVPQLLAAAGVLDGRVLAAHGVHLSTQDINLLAKHRVGVAHCPGSNAKLASGVAPLLVLMRSGVPVGLGTDGPASNDDLDVLEEARLAATFARIGAMDAAALGAAEVLLLATRGGAAALGRSDIGAVEAGRWADLVHVDIDDPAFATGTDGPDEQLLANLVWAAGARQVTDVWVAGEQVVAGGESTRVDRAQAQSAVGAIARQLRAVR</sequence>
<gene>
    <name evidence="3" type="ORF">Pflav_010640</name>
</gene>
<dbReference type="Gene3D" id="2.30.40.10">
    <property type="entry name" value="Urease, subunit C, domain 1"/>
    <property type="match status" value="1"/>
</dbReference>
<organism evidence="3 4">
    <name type="scientific">Phytohabitans flavus</name>
    <dbReference type="NCBI Taxonomy" id="1076124"/>
    <lineage>
        <taxon>Bacteria</taxon>
        <taxon>Bacillati</taxon>
        <taxon>Actinomycetota</taxon>
        <taxon>Actinomycetes</taxon>
        <taxon>Micromonosporales</taxon>
        <taxon>Micromonosporaceae</taxon>
    </lineage>
</organism>
<dbReference type="InterPro" id="IPR050287">
    <property type="entry name" value="MTA/SAH_deaminase"/>
</dbReference>
<dbReference type="PANTHER" id="PTHR43794">
    <property type="entry name" value="AMINOHYDROLASE SSNA-RELATED"/>
    <property type="match status" value="1"/>
</dbReference>
<keyword evidence="4" id="KW-1185">Reference proteome</keyword>
<evidence type="ECO:0000259" key="2">
    <source>
        <dbReference type="Pfam" id="PF01979"/>
    </source>
</evidence>
<evidence type="ECO:0000313" key="4">
    <source>
        <dbReference type="Proteomes" id="UP000502508"/>
    </source>
</evidence>
<dbReference type="AlphaFoldDB" id="A0A6F8XLF1"/>
<reference evidence="3 4" key="1">
    <citation type="submission" date="2020-03" db="EMBL/GenBank/DDBJ databases">
        <title>Whole genome shotgun sequence of Phytohabitans flavus NBRC 107702.</title>
        <authorList>
            <person name="Komaki H."/>
            <person name="Tamura T."/>
        </authorList>
    </citation>
    <scope>NUCLEOTIDE SEQUENCE [LARGE SCALE GENOMIC DNA]</scope>
    <source>
        <strain evidence="3 4">NBRC 107702</strain>
    </source>
</reference>
<dbReference type="InterPro" id="IPR006680">
    <property type="entry name" value="Amidohydro-rel"/>
</dbReference>
<dbReference type="GO" id="GO:0016810">
    <property type="term" value="F:hydrolase activity, acting on carbon-nitrogen (but not peptide) bonds"/>
    <property type="evidence" value="ECO:0007669"/>
    <property type="project" value="InterPro"/>
</dbReference>
<accession>A0A6F8XLF1</accession>
<name>A0A6F8XLF1_9ACTN</name>
<dbReference type="InterPro" id="IPR032466">
    <property type="entry name" value="Metal_Hydrolase"/>
</dbReference>
<dbReference type="SUPFAM" id="SSF51556">
    <property type="entry name" value="Metallo-dependent hydrolases"/>
    <property type="match status" value="1"/>
</dbReference>
<dbReference type="EMBL" id="AP022870">
    <property type="protein sequence ID" value="BCB74654.1"/>
    <property type="molecule type" value="Genomic_DNA"/>
</dbReference>
<protein>
    <recommendedName>
        <fullName evidence="2">Amidohydrolase-related domain-containing protein</fullName>
    </recommendedName>
</protein>
<proteinExistence type="predicted"/>
<evidence type="ECO:0000313" key="3">
    <source>
        <dbReference type="EMBL" id="BCB74654.1"/>
    </source>
</evidence>
<reference evidence="3 4" key="2">
    <citation type="submission" date="2020-03" db="EMBL/GenBank/DDBJ databases">
        <authorList>
            <person name="Ichikawa N."/>
            <person name="Kimura A."/>
            <person name="Kitahashi Y."/>
            <person name="Uohara A."/>
        </authorList>
    </citation>
    <scope>NUCLEOTIDE SEQUENCE [LARGE SCALE GENOMIC DNA]</scope>
    <source>
        <strain evidence="3 4">NBRC 107702</strain>
    </source>
</reference>
<evidence type="ECO:0000256" key="1">
    <source>
        <dbReference type="ARBA" id="ARBA00022801"/>
    </source>
</evidence>
<dbReference type="Pfam" id="PF01979">
    <property type="entry name" value="Amidohydro_1"/>
    <property type="match status" value="1"/>
</dbReference>
<dbReference type="Proteomes" id="UP000502508">
    <property type="component" value="Chromosome"/>
</dbReference>
<feature type="domain" description="Amidohydrolase-related" evidence="2">
    <location>
        <begin position="1"/>
        <end position="199"/>
    </location>
</feature>